<protein>
    <submittedName>
        <fullName evidence="2">Uncharacterized protein</fullName>
    </submittedName>
</protein>
<evidence type="ECO:0000313" key="3">
    <source>
        <dbReference type="Proteomes" id="UP000187151"/>
    </source>
</evidence>
<dbReference type="EMBL" id="MQUR01000047">
    <property type="protein sequence ID" value="OLZ63722.1"/>
    <property type="molecule type" value="Genomic_DNA"/>
</dbReference>
<dbReference type="Proteomes" id="UP000187151">
    <property type="component" value="Unassembled WGS sequence"/>
</dbReference>
<sequence length="116" mass="11754">MEFCAQAHRADLAAAALTAPAVRATADAAAIACGGGTSTGRVAVNGCISAERGSGCTRRPTVPPGADGLPRRRGGAGRERGPAPEDGGRQPRHMGHRVGPPPGRWISPETRKPSPS</sequence>
<organism evidence="2 3">
    <name type="scientific">Streptomyces amritsarensis</name>
    <dbReference type="NCBI Taxonomy" id="681158"/>
    <lineage>
        <taxon>Bacteria</taxon>
        <taxon>Bacillati</taxon>
        <taxon>Actinomycetota</taxon>
        <taxon>Actinomycetes</taxon>
        <taxon>Kitasatosporales</taxon>
        <taxon>Streptomycetaceae</taxon>
        <taxon>Streptomyces</taxon>
    </lineage>
</organism>
<keyword evidence="3" id="KW-1185">Reference proteome</keyword>
<accession>A0ABX3FZP8</accession>
<name>A0ABX3FZP8_9ACTN</name>
<feature type="compositionally biased region" description="Basic and acidic residues" evidence="1">
    <location>
        <begin position="76"/>
        <end position="89"/>
    </location>
</feature>
<proteinExistence type="predicted"/>
<reference evidence="2 3" key="1">
    <citation type="submission" date="2016-01" db="EMBL/GenBank/DDBJ databases">
        <title>Streptomyces amritsarensis strain MTCC 11845 genome sequencing and assembly.</title>
        <authorList>
            <person name="Sharma D."/>
            <person name="Nair G.R."/>
            <person name="Kaur G."/>
            <person name="Manhas R.K."/>
            <person name="Mayilraj S."/>
        </authorList>
    </citation>
    <scope>NUCLEOTIDE SEQUENCE [LARGE SCALE GENOMIC DNA]</scope>
    <source>
        <strain evidence="2 3">MTCC 11845</strain>
    </source>
</reference>
<feature type="region of interest" description="Disordered" evidence="1">
    <location>
        <begin position="51"/>
        <end position="116"/>
    </location>
</feature>
<gene>
    <name evidence="2" type="ORF">AVW11_20120</name>
</gene>
<evidence type="ECO:0000256" key="1">
    <source>
        <dbReference type="SAM" id="MobiDB-lite"/>
    </source>
</evidence>
<evidence type="ECO:0000313" key="2">
    <source>
        <dbReference type="EMBL" id="OLZ63722.1"/>
    </source>
</evidence>
<comment type="caution">
    <text evidence="2">The sequence shown here is derived from an EMBL/GenBank/DDBJ whole genome shotgun (WGS) entry which is preliminary data.</text>
</comment>